<name>A0A382ULN3_9ZZZZ</name>
<dbReference type="EMBL" id="UINC01145133">
    <property type="protein sequence ID" value="SVD35082.1"/>
    <property type="molecule type" value="Genomic_DNA"/>
</dbReference>
<reference evidence="1" key="1">
    <citation type="submission" date="2018-05" db="EMBL/GenBank/DDBJ databases">
        <authorList>
            <person name="Lanie J.A."/>
            <person name="Ng W.-L."/>
            <person name="Kazmierczak K.M."/>
            <person name="Andrzejewski T.M."/>
            <person name="Davidsen T.M."/>
            <person name="Wayne K.J."/>
            <person name="Tettelin H."/>
            <person name="Glass J.I."/>
            <person name="Rusch D."/>
            <person name="Podicherti R."/>
            <person name="Tsui H.-C.T."/>
            <person name="Winkler M.E."/>
        </authorList>
    </citation>
    <scope>NUCLEOTIDE SEQUENCE</scope>
</reference>
<sequence length="56" mass="6264">MVALCLGNIDFSASEKKSYIMVTRGLDNTFKFILHKGQAVSPRTSGFCVIGYPKHW</sequence>
<protein>
    <submittedName>
        <fullName evidence="1">Uncharacterized protein</fullName>
    </submittedName>
</protein>
<dbReference type="AlphaFoldDB" id="A0A382ULN3"/>
<gene>
    <name evidence="1" type="ORF">METZ01_LOCUS387936</name>
</gene>
<organism evidence="1">
    <name type="scientific">marine metagenome</name>
    <dbReference type="NCBI Taxonomy" id="408172"/>
    <lineage>
        <taxon>unclassified sequences</taxon>
        <taxon>metagenomes</taxon>
        <taxon>ecological metagenomes</taxon>
    </lineage>
</organism>
<evidence type="ECO:0000313" key="1">
    <source>
        <dbReference type="EMBL" id="SVD35082.1"/>
    </source>
</evidence>
<proteinExistence type="predicted"/>
<accession>A0A382ULN3</accession>